<reference evidence="2 3" key="1">
    <citation type="journal article" date="2011" name="Stand. Genomic Sci.">
        <title>Complete genome sequence of the gliding freshwater bacterium Fluviicola taffensis type strain (RW262).</title>
        <authorList>
            <person name="Woyke T."/>
            <person name="Chertkov O."/>
            <person name="Lapidus A."/>
            <person name="Nolan M."/>
            <person name="Lucas S."/>
            <person name="Del Rio T.G."/>
            <person name="Tice H."/>
            <person name="Cheng J.F."/>
            <person name="Tapia R."/>
            <person name="Han C."/>
            <person name="Goodwin L."/>
            <person name="Pitluck S."/>
            <person name="Liolios K."/>
            <person name="Pagani I."/>
            <person name="Ivanova N."/>
            <person name="Huntemann M."/>
            <person name="Mavromatis K."/>
            <person name="Mikhailova N."/>
            <person name="Pati A."/>
            <person name="Chen A."/>
            <person name="Palaniappan K."/>
            <person name="Land M."/>
            <person name="Hauser L."/>
            <person name="Brambilla E.M."/>
            <person name="Rohde M."/>
            <person name="Mwirichia R."/>
            <person name="Sikorski J."/>
            <person name="Tindall B.J."/>
            <person name="Goker M."/>
            <person name="Bristow J."/>
            <person name="Eisen J.A."/>
            <person name="Markowitz V."/>
            <person name="Hugenholtz P."/>
            <person name="Klenk H.P."/>
            <person name="Kyrpides N.C."/>
        </authorList>
    </citation>
    <scope>NUCLEOTIDE SEQUENCE [LARGE SCALE GENOMIC DNA]</scope>
    <source>
        <strain evidence="3">DSM 16823 / RW262 / RW262</strain>
    </source>
</reference>
<protein>
    <submittedName>
        <fullName evidence="2">Rhodanese-like protein</fullName>
    </submittedName>
</protein>
<dbReference type="InterPro" id="IPR001763">
    <property type="entry name" value="Rhodanese-like_dom"/>
</dbReference>
<name>F2IHR8_FLUTR</name>
<dbReference type="EMBL" id="CP002542">
    <property type="protein sequence ID" value="AEA44846.1"/>
    <property type="molecule type" value="Genomic_DNA"/>
</dbReference>
<sequence precursor="true">MNSIKQLLGFGPKVNYAELVKNGAIILDVRTKGEYAAGHINGSLNISLDSLGSNLNRLKDKDKPIITCCASGMRSASAKNILKSNGYTQVHNGGGWYSLQTKIRQ</sequence>
<gene>
    <name evidence="2" type="ordered locus">Fluta_2867</name>
</gene>
<proteinExistence type="predicted"/>
<dbReference type="Pfam" id="PF00581">
    <property type="entry name" value="Rhodanese"/>
    <property type="match status" value="1"/>
</dbReference>
<dbReference type="CDD" id="cd00158">
    <property type="entry name" value="RHOD"/>
    <property type="match status" value="1"/>
</dbReference>
<dbReference type="PANTHER" id="PTHR43031:SF1">
    <property type="entry name" value="PYRIDINE NUCLEOTIDE-DISULPHIDE OXIDOREDUCTASE"/>
    <property type="match status" value="1"/>
</dbReference>
<dbReference type="STRING" id="755732.Fluta_2867"/>
<dbReference type="SMART" id="SM00450">
    <property type="entry name" value="RHOD"/>
    <property type="match status" value="1"/>
</dbReference>
<dbReference type="Proteomes" id="UP000007463">
    <property type="component" value="Chromosome"/>
</dbReference>
<dbReference type="InterPro" id="IPR050229">
    <property type="entry name" value="GlpE_sulfurtransferase"/>
</dbReference>
<dbReference type="Gene3D" id="3.40.250.10">
    <property type="entry name" value="Rhodanese-like domain"/>
    <property type="match status" value="1"/>
</dbReference>
<organism evidence="2 3">
    <name type="scientific">Fluviicola taffensis (strain DSM 16823 / NCIMB 13979 / RW262)</name>
    <dbReference type="NCBI Taxonomy" id="755732"/>
    <lineage>
        <taxon>Bacteria</taxon>
        <taxon>Pseudomonadati</taxon>
        <taxon>Bacteroidota</taxon>
        <taxon>Flavobacteriia</taxon>
        <taxon>Flavobacteriales</taxon>
        <taxon>Crocinitomicaceae</taxon>
        <taxon>Fluviicola</taxon>
    </lineage>
</organism>
<evidence type="ECO:0000313" key="3">
    <source>
        <dbReference type="Proteomes" id="UP000007463"/>
    </source>
</evidence>
<evidence type="ECO:0000259" key="1">
    <source>
        <dbReference type="PROSITE" id="PS50206"/>
    </source>
</evidence>
<dbReference type="HOGENOM" id="CLU_089574_15_4_10"/>
<dbReference type="KEGG" id="fte:Fluta_2867"/>
<feature type="domain" description="Rhodanese" evidence="1">
    <location>
        <begin position="20"/>
        <end position="104"/>
    </location>
</feature>
<dbReference type="InterPro" id="IPR036873">
    <property type="entry name" value="Rhodanese-like_dom_sf"/>
</dbReference>
<dbReference type="PROSITE" id="PS50206">
    <property type="entry name" value="RHODANESE_3"/>
    <property type="match status" value="1"/>
</dbReference>
<dbReference type="SUPFAM" id="SSF52821">
    <property type="entry name" value="Rhodanese/Cell cycle control phosphatase"/>
    <property type="match status" value="1"/>
</dbReference>
<accession>F2IHR8</accession>
<dbReference type="eggNOG" id="COG0607">
    <property type="taxonomic scope" value="Bacteria"/>
</dbReference>
<reference evidence="3" key="2">
    <citation type="submission" date="2011-02" db="EMBL/GenBank/DDBJ databases">
        <title>The complete genome of Fluviicola taffensis DSM 16823.</title>
        <authorList>
            <consortium name="US DOE Joint Genome Institute (JGI-PGF)"/>
            <person name="Lucas S."/>
            <person name="Copeland A."/>
            <person name="Lapidus A."/>
            <person name="Bruce D."/>
            <person name="Goodwin L."/>
            <person name="Pitluck S."/>
            <person name="Kyrpides N."/>
            <person name="Mavromatis K."/>
            <person name="Ivanova N."/>
            <person name="Mikhailova N."/>
            <person name="Pagani I."/>
            <person name="Chertkov O."/>
            <person name="Detter J.C."/>
            <person name="Han C."/>
            <person name="Tapia R."/>
            <person name="Land M."/>
            <person name="Hauser L."/>
            <person name="Markowitz V."/>
            <person name="Cheng J.-F."/>
            <person name="Hugenholtz P."/>
            <person name="Woyke T."/>
            <person name="Wu D."/>
            <person name="Tindall B."/>
            <person name="Pomrenke H.G."/>
            <person name="Brambilla E."/>
            <person name="Klenk H.-P."/>
            <person name="Eisen J.A."/>
        </authorList>
    </citation>
    <scope>NUCLEOTIDE SEQUENCE [LARGE SCALE GENOMIC DNA]</scope>
    <source>
        <strain evidence="3">DSM 16823 / RW262 / RW262</strain>
    </source>
</reference>
<dbReference type="AlphaFoldDB" id="F2IHR8"/>
<keyword evidence="3" id="KW-1185">Reference proteome</keyword>
<evidence type="ECO:0000313" key="2">
    <source>
        <dbReference type="EMBL" id="AEA44846.1"/>
    </source>
</evidence>
<dbReference type="PANTHER" id="PTHR43031">
    <property type="entry name" value="FAD-DEPENDENT OXIDOREDUCTASE"/>
    <property type="match status" value="1"/>
</dbReference>